<evidence type="ECO:0000256" key="4">
    <source>
        <dbReference type="ARBA" id="ARBA00023125"/>
    </source>
</evidence>
<keyword evidence="2" id="KW-0547">Nucleotide-binding</keyword>
<evidence type="ECO:0000259" key="6">
    <source>
        <dbReference type="PROSITE" id="PS00486"/>
    </source>
</evidence>
<dbReference type="PROSITE" id="PS00486">
    <property type="entry name" value="DNA_MISMATCH_REPAIR_2"/>
    <property type="match status" value="1"/>
</dbReference>
<evidence type="ECO:0000313" key="8">
    <source>
        <dbReference type="Proteomes" id="UP000294933"/>
    </source>
</evidence>
<protein>
    <recommendedName>
        <fullName evidence="6">DNA mismatch repair proteins mutS family domain-containing protein</fullName>
    </recommendedName>
</protein>
<dbReference type="GO" id="GO:0051026">
    <property type="term" value="P:chiasma assembly"/>
    <property type="evidence" value="ECO:0007669"/>
    <property type="project" value="TreeGrafter"/>
</dbReference>
<dbReference type="AlphaFoldDB" id="A0A4Y7Q7I4"/>
<dbReference type="EMBL" id="ML170171">
    <property type="protein sequence ID" value="TDL23286.1"/>
    <property type="molecule type" value="Genomic_DNA"/>
</dbReference>
<dbReference type="GO" id="GO:0005634">
    <property type="term" value="C:nucleus"/>
    <property type="evidence" value="ECO:0007669"/>
    <property type="project" value="TreeGrafter"/>
</dbReference>
<dbReference type="Pfam" id="PF00488">
    <property type="entry name" value="MutS_V"/>
    <property type="match status" value="1"/>
</dbReference>
<dbReference type="PANTHER" id="PTHR11361">
    <property type="entry name" value="DNA MISMATCH REPAIR PROTEIN MUTS FAMILY MEMBER"/>
    <property type="match status" value="1"/>
</dbReference>
<evidence type="ECO:0000256" key="5">
    <source>
        <dbReference type="SAM" id="MobiDB-lite"/>
    </source>
</evidence>
<evidence type="ECO:0000313" key="7">
    <source>
        <dbReference type="EMBL" id="TDL23286.1"/>
    </source>
</evidence>
<keyword evidence="8" id="KW-1185">Reference proteome</keyword>
<feature type="compositionally biased region" description="Basic residues" evidence="5">
    <location>
        <begin position="20"/>
        <end position="31"/>
    </location>
</feature>
<dbReference type="Gene3D" id="1.10.1420.10">
    <property type="match status" value="1"/>
</dbReference>
<evidence type="ECO:0000256" key="2">
    <source>
        <dbReference type="ARBA" id="ARBA00022741"/>
    </source>
</evidence>
<dbReference type="SMART" id="SM00533">
    <property type="entry name" value="MUTSd"/>
    <property type="match status" value="1"/>
</dbReference>
<dbReference type="InterPro" id="IPR045076">
    <property type="entry name" value="MutS"/>
</dbReference>
<evidence type="ECO:0000256" key="1">
    <source>
        <dbReference type="ARBA" id="ARBA00006271"/>
    </source>
</evidence>
<dbReference type="InterPro" id="IPR000432">
    <property type="entry name" value="DNA_mismatch_repair_MutS_C"/>
</dbReference>
<dbReference type="STRING" id="50990.A0A4Y7Q7I4"/>
<dbReference type="GO" id="GO:0030983">
    <property type="term" value="F:mismatched DNA binding"/>
    <property type="evidence" value="ECO:0007669"/>
    <property type="project" value="InterPro"/>
</dbReference>
<dbReference type="InterPro" id="IPR036187">
    <property type="entry name" value="DNA_mismatch_repair_MutS_sf"/>
</dbReference>
<name>A0A4Y7Q7I4_9AGAM</name>
<proteinExistence type="inferred from homology"/>
<dbReference type="Proteomes" id="UP000294933">
    <property type="component" value="Unassembled WGS sequence"/>
</dbReference>
<keyword evidence="4" id="KW-0238">DNA-binding</keyword>
<reference evidence="7 8" key="1">
    <citation type="submission" date="2018-06" db="EMBL/GenBank/DDBJ databases">
        <title>A transcriptomic atlas of mushroom development highlights an independent origin of complex multicellularity.</title>
        <authorList>
            <consortium name="DOE Joint Genome Institute"/>
            <person name="Krizsan K."/>
            <person name="Almasi E."/>
            <person name="Merenyi Z."/>
            <person name="Sahu N."/>
            <person name="Viragh M."/>
            <person name="Koszo T."/>
            <person name="Mondo S."/>
            <person name="Kiss B."/>
            <person name="Balint B."/>
            <person name="Kues U."/>
            <person name="Barry K."/>
            <person name="Hegedus J.C."/>
            <person name="Henrissat B."/>
            <person name="Johnson J."/>
            <person name="Lipzen A."/>
            <person name="Ohm R."/>
            <person name="Nagy I."/>
            <person name="Pangilinan J."/>
            <person name="Yan J."/>
            <person name="Xiong Y."/>
            <person name="Grigoriev I.V."/>
            <person name="Hibbett D.S."/>
            <person name="Nagy L.G."/>
        </authorList>
    </citation>
    <scope>NUCLEOTIDE SEQUENCE [LARGE SCALE GENOMIC DNA]</scope>
    <source>
        <strain evidence="7 8">SZMC22713</strain>
    </source>
</reference>
<gene>
    <name evidence="7" type="ORF">BD410DRAFT_176959</name>
</gene>
<dbReference type="Gene3D" id="3.40.50.300">
    <property type="entry name" value="P-loop containing nucleotide triphosphate hydrolases"/>
    <property type="match status" value="1"/>
</dbReference>
<feature type="domain" description="DNA mismatch repair proteins mutS family" evidence="6">
    <location>
        <begin position="760"/>
        <end position="776"/>
    </location>
</feature>
<dbReference type="SUPFAM" id="SSF48334">
    <property type="entry name" value="DNA repair protein MutS, domain III"/>
    <property type="match status" value="1"/>
</dbReference>
<evidence type="ECO:0000256" key="3">
    <source>
        <dbReference type="ARBA" id="ARBA00022840"/>
    </source>
</evidence>
<dbReference type="OrthoDB" id="29596at2759"/>
<dbReference type="GO" id="GO:0006298">
    <property type="term" value="P:mismatch repair"/>
    <property type="evidence" value="ECO:0007669"/>
    <property type="project" value="InterPro"/>
</dbReference>
<dbReference type="SUPFAM" id="SSF52540">
    <property type="entry name" value="P-loop containing nucleoside triphosphate hydrolases"/>
    <property type="match status" value="1"/>
</dbReference>
<dbReference type="CDD" id="cd03281">
    <property type="entry name" value="ABC_MSH5_euk"/>
    <property type="match status" value="1"/>
</dbReference>
<accession>A0A4Y7Q7I4</accession>
<dbReference type="VEuPathDB" id="FungiDB:BD410DRAFT_176959"/>
<dbReference type="InterPro" id="IPR027417">
    <property type="entry name" value="P-loop_NTPase"/>
</dbReference>
<feature type="region of interest" description="Disordered" evidence="5">
    <location>
        <begin position="187"/>
        <end position="207"/>
    </location>
</feature>
<dbReference type="PANTHER" id="PTHR11361:SF20">
    <property type="entry name" value="MUTS PROTEIN HOMOLOG 5"/>
    <property type="match status" value="1"/>
</dbReference>
<dbReference type="GO" id="GO:0005524">
    <property type="term" value="F:ATP binding"/>
    <property type="evidence" value="ECO:0007669"/>
    <property type="project" value="UniProtKB-KW"/>
</dbReference>
<dbReference type="InterPro" id="IPR007696">
    <property type="entry name" value="DNA_mismatch_repair_MutS_core"/>
</dbReference>
<dbReference type="Pfam" id="PF05192">
    <property type="entry name" value="MutS_III"/>
    <property type="match status" value="1"/>
</dbReference>
<feature type="region of interest" description="Disordered" evidence="5">
    <location>
        <begin position="1"/>
        <end position="62"/>
    </location>
</feature>
<comment type="similarity">
    <text evidence="1">Belongs to the DNA mismatch repair MutS family.</text>
</comment>
<keyword evidence="3" id="KW-0067">ATP-binding</keyword>
<sequence>MARPKFFNTKSTSSNGSKRAWSRKKRARSKTTKTNEVESDNGDDRRKKVRWGSELNQGGAKSDTVTTISQEEDDIDVNSNEKIVLTIFCQNYRIGAAYYDPVKLTMYVLEDTSESSHFDVTKLILDQCHPDIALTSSRADDNCMDVVRDFMDAANGVFQIRPAKDFTPGKGRDRILSLKLLSELPCNGDTSSSTHSSSDGPRPPSNAYEFMKSRRELAGDPAMKRWNASVRLANFAAIEPSPLCLSSVGALLDHLTKVRAVGDLDEEGIGGLEIRAIETFSLEEFMQINAETLTSLQIFDAEGHASIHSDKTKEGLSLFGILDSTRTSLGRNLLRQWCLRPSLSLSVISARHNAVACFIRPENIVTADAIHNHLKGLKNIPRILKQLGSGKAGIGEWQGLVKFAFHTALIKEALTEMNHIGDIPISHKLMAVLNIPTFREVGNAVHETIDWEASLEAGRVCVRPNIDEELDNWKHIYHGIDGVLSRVAEQISTTVSPDYATSLNVVYFPQLGFLICVPLQEEWKGDSGVKVNDGWAYQFNSESHVYFKSKEMHDMDLHIGDLHPAIVDREIEIVQALLVKILVYKDVISEACDVCAELDCLLCFAVASRAYSYRMPEMTEENVICIRQGRHPLQEQVVDTFVPNDIFMRGGMGIGVSSYDHDDGSDGTSHSDSTTTNRRSVIICTGANACGKSVYLKQTALIQFMAQIGCFVPAESATLGVVDKLFTRVQTQETVSKIQSAFMIDLNQVSLALRNSTERSLILLDEFGKGTMSTDGAGLFCGTIQSLLARGPNCPKVLCATHFHDIFREDLLDTTLPLCFLHMEILLTSTDGDVILDPDQSMSEQILKGEAITYLYRVAPGLSLDSQAARCAQMFGLPPVLVQRARYVSELLSTHQLNLLLDETMNDKEIHELGEAEAVCRRLMAWDLSDAANAVEVKEKLAEVLGRNDIAE</sequence>
<dbReference type="SMART" id="SM00534">
    <property type="entry name" value="MUTSac"/>
    <property type="match status" value="1"/>
</dbReference>
<organism evidence="7 8">
    <name type="scientific">Rickenella mellea</name>
    <dbReference type="NCBI Taxonomy" id="50990"/>
    <lineage>
        <taxon>Eukaryota</taxon>
        <taxon>Fungi</taxon>
        <taxon>Dikarya</taxon>
        <taxon>Basidiomycota</taxon>
        <taxon>Agaricomycotina</taxon>
        <taxon>Agaricomycetes</taxon>
        <taxon>Hymenochaetales</taxon>
        <taxon>Rickenellaceae</taxon>
        <taxon>Rickenella</taxon>
    </lineage>
</organism>
<dbReference type="GO" id="GO:0140664">
    <property type="term" value="F:ATP-dependent DNA damage sensor activity"/>
    <property type="evidence" value="ECO:0007669"/>
    <property type="project" value="InterPro"/>
</dbReference>